<dbReference type="EMBL" id="BSEL01000005">
    <property type="protein sequence ID" value="GLJ68279.1"/>
    <property type="molecule type" value="Genomic_DNA"/>
</dbReference>
<feature type="domain" description="HTH arsR-type" evidence="1">
    <location>
        <begin position="6"/>
        <end position="82"/>
    </location>
</feature>
<reference evidence="2" key="1">
    <citation type="journal article" date="2014" name="Int. J. Syst. Evol. Microbiol.">
        <title>Complete genome of a new Firmicutes species belonging to the dominant human colonic microbiota ('Ruminococcus bicirculans') reveals two chromosomes and a selective capacity to utilize plant glucans.</title>
        <authorList>
            <consortium name="NISC Comparative Sequencing Program"/>
            <person name="Wegmann U."/>
            <person name="Louis P."/>
            <person name="Goesmann A."/>
            <person name="Henrissat B."/>
            <person name="Duncan S.H."/>
            <person name="Flint H.J."/>
        </authorList>
    </citation>
    <scope>NUCLEOTIDE SEQUENCE</scope>
    <source>
        <strain evidence="2">VKM Ac-1246</strain>
    </source>
</reference>
<keyword evidence="3" id="KW-1185">Reference proteome</keyword>
<comment type="caution">
    <text evidence="2">The sequence shown here is derived from an EMBL/GenBank/DDBJ whole genome shotgun (WGS) entry which is preliminary data.</text>
</comment>
<accession>A0ABQ5SXS5</accession>
<proteinExistence type="predicted"/>
<gene>
    <name evidence="2" type="ORF">GCM10017579_23150</name>
</gene>
<dbReference type="SMART" id="SM00418">
    <property type="entry name" value="HTH_ARSR"/>
    <property type="match status" value="1"/>
</dbReference>
<dbReference type="InterPro" id="IPR036390">
    <property type="entry name" value="WH_DNA-bd_sf"/>
</dbReference>
<dbReference type="RefSeq" id="WP_189120690.1">
    <property type="nucleotide sequence ID" value="NZ_BMRK01000028.1"/>
</dbReference>
<sequence>MPPQGNIADVVAHPVRLRILQAVGGRDLTTAQLRELMTDVPQATLYRHIAALVDVGVLAVASERRVRGTVERTYTLGEQMAHVEQSELATLSDDQLRASFLAFVGELLRTFEGSLSLGDLARSHLGFGTGAMYVDEDDLARIQQGFNELLAPYLEEVTGKQRVMLSTVLLPAE</sequence>
<dbReference type="InterPro" id="IPR036388">
    <property type="entry name" value="WH-like_DNA-bd_sf"/>
</dbReference>
<dbReference type="SUPFAM" id="SSF46785">
    <property type="entry name" value="Winged helix' DNA-binding domain"/>
    <property type="match status" value="1"/>
</dbReference>
<name>A0ABQ5SXS5_9ACTN</name>
<reference evidence="2" key="2">
    <citation type="submission" date="2023-01" db="EMBL/GenBank/DDBJ databases">
        <authorList>
            <person name="Sun Q."/>
            <person name="Evtushenko L."/>
        </authorList>
    </citation>
    <scope>NUCLEOTIDE SEQUENCE</scope>
    <source>
        <strain evidence="2">VKM Ac-1246</strain>
    </source>
</reference>
<evidence type="ECO:0000313" key="3">
    <source>
        <dbReference type="Proteomes" id="UP001142292"/>
    </source>
</evidence>
<dbReference type="InterPro" id="IPR001845">
    <property type="entry name" value="HTH_ArsR_DNA-bd_dom"/>
</dbReference>
<organism evidence="2 3">
    <name type="scientific">Nocardioides luteus</name>
    <dbReference type="NCBI Taxonomy" id="1844"/>
    <lineage>
        <taxon>Bacteria</taxon>
        <taxon>Bacillati</taxon>
        <taxon>Actinomycetota</taxon>
        <taxon>Actinomycetes</taxon>
        <taxon>Propionibacteriales</taxon>
        <taxon>Nocardioidaceae</taxon>
        <taxon>Nocardioides</taxon>
    </lineage>
</organism>
<dbReference type="Gene3D" id="6.10.140.2180">
    <property type="match status" value="1"/>
</dbReference>
<dbReference type="Pfam" id="PF12840">
    <property type="entry name" value="HTH_20"/>
    <property type="match status" value="1"/>
</dbReference>
<protein>
    <submittedName>
        <fullName evidence="2">Transcriptional regulator</fullName>
    </submittedName>
</protein>
<dbReference type="Proteomes" id="UP001142292">
    <property type="component" value="Unassembled WGS sequence"/>
</dbReference>
<dbReference type="CDD" id="cd00090">
    <property type="entry name" value="HTH_ARSR"/>
    <property type="match status" value="1"/>
</dbReference>
<dbReference type="Gene3D" id="1.10.10.10">
    <property type="entry name" value="Winged helix-like DNA-binding domain superfamily/Winged helix DNA-binding domain"/>
    <property type="match status" value="1"/>
</dbReference>
<dbReference type="InterPro" id="IPR011991">
    <property type="entry name" value="ArsR-like_HTH"/>
</dbReference>
<evidence type="ECO:0000259" key="1">
    <source>
        <dbReference type="SMART" id="SM00418"/>
    </source>
</evidence>
<evidence type="ECO:0000313" key="2">
    <source>
        <dbReference type="EMBL" id="GLJ68279.1"/>
    </source>
</evidence>